<evidence type="ECO:0000313" key="2">
    <source>
        <dbReference type="Proteomes" id="UP000478052"/>
    </source>
</evidence>
<accession>A0A6G0ZK90</accession>
<sequence>MIYCTSSVDLTLQTFKIGLLVKIKSNKLPTNMLDTLNRCPQIYAAKFIKGMKTPRPPVCSSCGTPLTAKHIITEFRSYEKERKNSDFPDHLSDAFRVPTHVNPMVIAEKRKPIVDLSTE</sequence>
<dbReference type="EMBL" id="VUJU01000342">
    <property type="protein sequence ID" value="KAF0771076.1"/>
    <property type="molecule type" value="Genomic_DNA"/>
</dbReference>
<reference evidence="1 2" key="1">
    <citation type="submission" date="2019-08" db="EMBL/GenBank/DDBJ databases">
        <title>Whole genome of Aphis craccivora.</title>
        <authorList>
            <person name="Voronova N.V."/>
            <person name="Shulinski R.S."/>
            <person name="Bandarenka Y.V."/>
            <person name="Zhorov D.G."/>
            <person name="Warner D."/>
        </authorList>
    </citation>
    <scope>NUCLEOTIDE SEQUENCE [LARGE SCALE GENOMIC DNA]</scope>
    <source>
        <strain evidence="1">180601</strain>
        <tissue evidence="1">Whole Body</tissue>
    </source>
</reference>
<gene>
    <name evidence="1" type="ORF">FWK35_00011558</name>
</gene>
<dbReference type="Proteomes" id="UP000478052">
    <property type="component" value="Unassembled WGS sequence"/>
</dbReference>
<protein>
    <submittedName>
        <fullName evidence="1">Uncharacterized protein</fullName>
    </submittedName>
</protein>
<comment type="caution">
    <text evidence="1">The sequence shown here is derived from an EMBL/GenBank/DDBJ whole genome shotgun (WGS) entry which is preliminary data.</text>
</comment>
<dbReference type="AlphaFoldDB" id="A0A6G0ZK90"/>
<keyword evidence="2" id="KW-1185">Reference proteome</keyword>
<evidence type="ECO:0000313" key="1">
    <source>
        <dbReference type="EMBL" id="KAF0771076.1"/>
    </source>
</evidence>
<proteinExistence type="predicted"/>
<name>A0A6G0ZK90_APHCR</name>
<organism evidence="1 2">
    <name type="scientific">Aphis craccivora</name>
    <name type="common">Cowpea aphid</name>
    <dbReference type="NCBI Taxonomy" id="307492"/>
    <lineage>
        <taxon>Eukaryota</taxon>
        <taxon>Metazoa</taxon>
        <taxon>Ecdysozoa</taxon>
        <taxon>Arthropoda</taxon>
        <taxon>Hexapoda</taxon>
        <taxon>Insecta</taxon>
        <taxon>Pterygota</taxon>
        <taxon>Neoptera</taxon>
        <taxon>Paraneoptera</taxon>
        <taxon>Hemiptera</taxon>
        <taxon>Sternorrhyncha</taxon>
        <taxon>Aphidomorpha</taxon>
        <taxon>Aphidoidea</taxon>
        <taxon>Aphididae</taxon>
        <taxon>Aphidini</taxon>
        <taxon>Aphis</taxon>
        <taxon>Aphis</taxon>
    </lineage>
</organism>